<keyword evidence="2" id="KW-0812">Transmembrane</keyword>
<evidence type="ECO:0000256" key="2">
    <source>
        <dbReference type="SAM" id="Phobius"/>
    </source>
</evidence>
<protein>
    <submittedName>
        <fullName evidence="3">Protein RodZ, contains Xre-like HTH and DUF4115 domains</fullName>
    </submittedName>
</protein>
<feature type="compositionally biased region" description="Acidic residues" evidence="1">
    <location>
        <begin position="154"/>
        <end position="191"/>
    </location>
</feature>
<proteinExistence type="predicted"/>
<dbReference type="Gene3D" id="1.10.260.40">
    <property type="entry name" value="lambda repressor-like DNA-binding domains"/>
    <property type="match status" value="1"/>
</dbReference>
<reference evidence="3 4" key="1">
    <citation type="submission" date="2016-10" db="EMBL/GenBank/DDBJ databases">
        <authorList>
            <person name="de Groot N.N."/>
        </authorList>
    </citation>
    <scope>NUCLEOTIDE SEQUENCE [LARGE SCALE GENOMIC DNA]</scope>
    <source>
        <strain evidence="3 4">IBRC-M 10780</strain>
    </source>
</reference>
<dbReference type="Proteomes" id="UP000198618">
    <property type="component" value="Unassembled WGS sequence"/>
</dbReference>
<dbReference type="STRING" id="930131.SAMN05216389_102111"/>
<name>A0A1H9Z6F7_9BACI</name>
<dbReference type="PANTHER" id="PTHR34475:SF1">
    <property type="entry name" value="CYTOSKELETON PROTEIN RODZ"/>
    <property type="match status" value="1"/>
</dbReference>
<dbReference type="AlphaFoldDB" id="A0A1H9Z6F7"/>
<evidence type="ECO:0000256" key="1">
    <source>
        <dbReference type="SAM" id="MobiDB-lite"/>
    </source>
</evidence>
<dbReference type="InterPro" id="IPR001387">
    <property type="entry name" value="Cro/C1-type_HTH"/>
</dbReference>
<dbReference type="OrthoDB" id="9797543at2"/>
<accession>A0A1H9Z6F7</accession>
<feature type="transmembrane region" description="Helical" evidence="2">
    <location>
        <begin position="103"/>
        <end position="127"/>
    </location>
</feature>
<evidence type="ECO:0000313" key="4">
    <source>
        <dbReference type="Proteomes" id="UP000198618"/>
    </source>
</evidence>
<dbReference type="PANTHER" id="PTHR34475">
    <property type="match status" value="1"/>
</dbReference>
<dbReference type="CDD" id="cd00093">
    <property type="entry name" value="HTH_XRE"/>
    <property type="match status" value="1"/>
</dbReference>
<dbReference type="SUPFAM" id="SSF47413">
    <property type="entry name" value="lambda repressor-like DNA-binding domains"/>
    <property type="match status" value="1"/>
</dbReference>
<dbReference type="GO" id="GO:0003677">
    <property type="term" value="F:DNA binding"/>
    <property type="evidence" value="ECO:0007669"/>
    <property type="project" value="InterPro"/>
</dbReference>
<keyword evidence="4" id="KW-1185">Reference proteome</keyword>
<feature type="compositionally biased region" description="Polar residues" evidence="1">
    <location>
        <begin position="198"/>
        <end position="211"/>
    </location>
</feature>
<keyword evidence="2" id="KW-1133">Transmembrane helix</keyword>
<sequence length="304" mass="34570">MGIGSKLKEAREEKDISLESLQDTTKIQKRYLIAIEEENYGILPGKFYARAFIKEYATAVGLDPNELLEEFKEDIPSPEENTVQYTRINRSRKDNSPAKNSQIFSLIPTIIVILLVIGIVFAAWWFLQSDTNNDDANNTEEPNDSEEIIRPNDNNDDPDIEDSSEEDNEETEDEETDIDEETDEVQEDPVEPELTVVETGTGNPPESTLELSNPGDELIVTMETTGQSWLDVKNDQDEVFYSDNFNSDASPMELDLSGEERIYFNIGSTPNLQISINGVELEYPIDPSEKDFQRLWINVIQENE</sequence>
<dbReference type="InterPro" id="IPR010982">
    <property type="entry name" value="Lambda_DNA-bd_dom_sf"/>
</dbReference>
<keyword evidence="2" id="KW-0472">Membrane</keyword>
<dbReference type="InterPro" id="IPR050400">
    <property type="entry name" value="Bact_Cytoskel_RodZ"/>
</dbReference>
<gene>
    <name evidence="3" type="ORF">SAMN05216389_102111</name>
</gene>
<feature type="compositionally biased region" description="Acidic residues" evidence="1">
    <location>
        <begin position="137"/>
        <end position="146"/>
    </location>
</feature>
<evidence type="ECO:0000313" key="3">
    <source>
        <dbReference type="EMBL" id="SES77019.1"/>
    </source>
</evidence>
<dbReference type="Pfam" id="PF13413">
    <property type="entry name" value="HTH_25"/>
    <property type="match status" value="1"/>
</dbReference>
<dbReference type="EMBL" id="FOHE01000002">
    <property type="protein sequence ID" value="SES77019.1"/>
    <property type="molecule type" value="Genomic_DNA"/>
</dbReference>
<dbReference type="RefSeq" id="WP_090866640.1">
    <property type="nucleotide sequence ID" value="NZ_FOHE01000002.1"/>
</dbReference>
<feature type="region of interest" description="Disordered" evidence="1">
    <location>
        <begin position="132"/>
        <end position="212"/>
    </location>
</feature>
<organism evidence="3 4">
    <name type="scientific">Oceanobacillus limi</name>
    <dbReference type="NCBI Taxonomy" id="930131"/>
    <lineage>
        <taxon>Bacteria</taxon>
        <taxon>Bacillati</taxon>
        <taxon>Bacillota</taxon>
        <taxon>Bacilli</taxon>
        <taxon>Bacillales</taxon>
        <taxon>Bacillaceae</taxon>
        <taxon>Oceanobacillus</taxon>
    </lineage>
</organism>